<comment type="function">
    <text evidence="10">Pyrophosphatase that catalyzes the hydrolysis of nucleoside triphosphates to their monophosphate derivatives, with a high preference for the non-canonical purine nucleotides XTP (xanthosine triphosphate), dITP (deoxyinosine triphosphate) and ITP. Seems to function as a house-cleaning enzyme that removes non-canonical purine nucleotides from the nucleotide pool, thus preventing their incorporation into DNA/RNA and avoiding chromosomal lesions.</text>
</comment>
<dbReference type="FunFam" id="3.90.950.10:FF:000001">
    <property type="entry name" value="dITP/XTP pyrophosphatase"/>
    <property type="match status" value="1"/>
</dbReference>
<dbReference type="GO" id="GO:0000166">
    <property type="term" value="F:nucleotide binding"/>
    <property type="evidence" value="ECO:0007669"/>
    <property type="project" value="UniProtKB-KW"/>
</dbReference>
<organism evidence="12 13">
    <name type="scientific">Candidatus Coproplasma avicola</name>
    <dbReference type="NCBI Taxonomy" id="2840744"/>
    <lineage>
        <taxon>Bacteria</taxon>
        <taxon>Bacillati</taxon>
        <taxon>Bacillota</taxon>
        <taxon>Clostridia</taxon>
        <taxon>Eubacteriales</taxon>
        <taxon>Candidatus Coproplasma</taxon>
    </lineage>
</organism>
<feature type="binding site" evidence="10">
    <location>
        <begin position="8"/>
        <end position="13"/>
    </location>
    <ligand>
        <name>substrate</name>
    </ligand>
</feature>
<reference evidence="12" key="2">
    <citation type="journal article" date="2021" name="PeerJ">
        <title>Extensive microbial diversity within the chicken gut microbiome revealed by metagenomics and culture.</title>
        <authorList>
            <person name="Gilroy R."/>
            <person name="Ravi A."/>
            <person name="Getino M."/>
            <person name="Pursley I."/>
            <person name="Horton D.L."/>
            <person name="Alikhan N.F."/>
            <person name="Baker D."/>
            <person name="Gharbi K."/>
            <person name="Hall N."/>
            <person name="Watson M."/>
            <person name="Adriaenssens E.M."/>
            <person name="Foster-Nyarko E."/>
            <person name="Jarju S."/>
            <person name="Secka A."/>
            <person name="Antonio M."/>
            <person name="Oren A."/>
            <person name="Chaudhuri R.R."/>
            <person name="La Ragione R."/>
            <person name="Hildebrand F."/>
            <person name="Pallen M.J."/>
        </authorList>
    </citation>
    <scope>NUCLEOTIDE SEQUENCE</scope>
    <source>
        <strain evidence="12">ChiW16-3235</strain>
    </source>
</reference>
<dbReference type="PANTHER" id="PTHR11067">
    <property type="entry name" value="INOSINE TRIPHOSPHATE PYROPHOSPHATASE/HAM1 PROTEIN"/>
    <property type="match status" value="1"/>
</dbReference>
<dbReference type="GO" id="GO:0009146">
    <property type="term" value="P:purine nucleoside triphosphate catabolic process"/>
    <property type="evidence" value="ECO:0007669"/>
    <property type="project" value="UniProtKB-UniRule"/>
</dbReference>
<dbReference type="EC" id="3.6.1.66" evidence="10"/>
<comment type="subunit">
    <text evidence="2 10">Homodimer.</text>
</comment>
<feature type="binding site" evidence="10">
    <location>
        <position position="174"/>
    </location>
    <ligand>
        <name>substrate</name>
    </ligand>
</feature>
<evidence type="ECO:0000256" key="1">
    <source>
        <dbReference type="ARBA" id="ARBA00008023"/>
    </source>
</evidence>
<evidence type="ECO:0000256" key="7">
    <source>
        <dbReference type="ARBA" id="ARBA00023080"/>
    </source>
</evidence>
<dbReference type="SUPFAM" id="SSF52972">
    <property type="entry name" value="ITPase-like"/>
    <property type="match status" value="1"/>
</dbReference>
<protein>
    <recommendedName>
        <fullName evidence="10">dITP/XTP pyrophosphatase</fullName>
        <ecNumber evidence="10">3.6.1.66</ecNumber>
    </recommendedName>
    <alternativeName>
        <fullName evidence="10">Non-canonical purine NTP pyrophosphatase</fullName>
    </alternativeName>
    <alternativeName>
        <fullName evidence="10">Non-standard purine NTP pyrophosphatase</fullName>
    </alternativeName>
    <alternativeName>
        <fullName evidence="10">Nucleoside-triphosphate diphosphatase</fullName>
    </alternativeName>
    <alternativeName>
        <fullName evidence="10">Nucleoside-triphosphate pyrophosphatase</fullName>
        <shortName evidence="10">NTPase</shortName>
    </alternativeName>
</protein>
<dbReference type="HAMAP" id="MF_01405">
    <property type="entry name" value="Non_canon_purine_NTPase"/>
    <property type="match status" value="1"/>
</dbReference>
<name>A0A9D1J9P6_9FIRM</name>
<dbReference type="CDD" id="cd00515">
    <property type="entry name" value="HAM1"/>
    <property type="match status" value="1"/>
</dbReference>
<gene>
    <name evidence="12" type="primary">rdgB</name>
    <name evidence="12" type="ORF">IAB94_04125</name>
</gene>
<feature type="binding site" evidence="10">
    <location>
        <position position="68"/>
    </location>
    <ligand>
        <name>Mg(2+)</name>
        <dbReference type="ChEBI" id="CHEBI:18420"/>
    </ligand>
</feature>
<feature type="binding site" evidence="10">
    <location>
        <position position="39"/>
    </location>
    <ligand>
        <name>Mg(2+)</name>
        <dbReference type="ChEBI" id="CHEBI:18420"/>
    </ligand>
</feature>
<dbReference type="Proteomes" id="UP000823913">
    <property type="component" value="Unassembled WGS sequence"/>
</dbReference>
<dbReference type="PANTHER" id="PTHR11067:SF9">
    <property type="entry name" value="INOSINE TRIPHOSPHATE PYROPHOSPHATASE"/>
    <property type="match status" value="1"/>
</dbReference>
<feature type="binding site" evidence="10">
    <location>
        <position position="69"/>
    </location>
    <ligand>
        <name>substrate</name>
    </ligand>
</feature>
<evidence type="ECO:0000256" key="8">
    <source>
        <dbReference type="ARBA" id="ARBA00051875"/>
    </source>
</evidence>
<evidence type="ECO:0000313" key="13">
    <source>
        <dbReference type="Proteomes" id="UP000823913"/>
    </source>
</evidence>
<dbReference type="GO" id="GO:0005829">
    <property type="term" value="C:cytosol"/>
    <property type="evidence" value="ECO:0007669"/>
    <property type="project" value="TreeGrafter"/>
</dbReference>
<keyword evidence="5 10" id="KW-0378">Hydrolase</keyword>
<evidence type="ECO:0000256" key="2">
    <source>
        <dbReference type="ARBA" id="ARBA00011738"/>
    </source>
</evidence>
<dbReference type="GO" id="GO:0035870">
    <property type="term" value="F:dITP diphosphatase activity"/>
    <property type="evidence" value="ECO:0007669"/>
    <property type="project" value="UniProtKB-UniRule"/>
</dbReference>
<evidence type="ECO:0000256" key="4">
    <source>
        <dbReference type="ARBA" id="ARBA00022741"/>
    </source>
</evidence>
<evidence type="ECO:0000256" key="10">
    <source>
        <dbReference type="HAMAP-Rule" id="MF_01405"/>
    </source>
</evidence>
<keyword evidence="6 10" id="KW-0460">Magnesium</keyword>
<evidence type="ECO:0000256" key="5">
    <source>
        <dbReference type="ARBA" id="ARBA00022801"/>
    </source>
</evidence>
<dbReference type="GO" id="GO:0036222">
    <property type="term" value="F:XTP diphosphatase activity"/>
    <property type="evidence" value="ECO:0007669"/>
    <property type="project" value="UniProtKB-UniRule"/>
</dbReference>
<comment type="caution">
    <text evidence="12">The sequence shown here is derived from an EMBL/GenBank/DDBJ whole genome shotgun (WGS) entry which is preliminary data.</text>
</comment>
<feature type="active site" description="Proton acceptor" evidence="10">
    <location>
        <position position="68"/>
    </location>
</feature>
<evidence type="ECO:0000313" key="12">
    <source>
        <dbReference type="EMBL" id="HIR67222.1"/>
    </source>
</evidence>
<keyword evidence="3 10" id="KW-0479">Metal-binding</keyword>
<dbReference type="GO" id="GO:0017111">
    <property type="term" value="F:ribonucleoside triphosphate phosphatase activity"/>
    <property type="evidence" value="ECO:0007669"/>
    <property type="project" value="InterPro"/>
</dbReference>
<evidence type="ECO:0000256" key="6">
    <source>
        <dbReference type="ARBA" id="ARBA00022842"/>
    </source>
</evidence>
<sequence>MDKIVVASGNKHKLREIAEIFKGYEIVSMQDAGFSQDIEENGETFEENALIKARAVCGALSLPALADDSGLCVAALGGAPGVHSARYCGRHGDDGANNALLLKNLEGVPEEERGAYFESCVALVFPDGREVTASGRTYGRILFAPEGENGFGYDPLFYSDELEKCFGMACAEEKNAVSHRAKALSALAAKLKEGRA</sequence>
<dbReference type="Gene3D" id="3.90.950.10">
    <property type="match status" value="1"/>
</dbReference>
<dbReference type="InterPro" id="IPR002637">
    <property type="entry name" value="RdgB/HAM1"/>
</dbReference>
<dbReference type="NCBIfam" id="TIGR00042">
    <property type="entry name" value="RdgB/HAM1 family non-canonical purine NTP pyrophosphatase"/>
    <property type="match status" value="1"/>
</dbReference>
<dbReference type="AlphaFoldDB" id="A0A9D1J9P6"/>
<dbReference type="Pfam" id="PF01725">
    <property type="entry name" value="Ham1p_like"/>
    <property type="match status" value="1"/>
</dbReference>
<feature type="binding site" evidence="10">
    <location>
        <begin position="151"/>
        <end position="154"/>
    </location>
    <ligand>
        <name>substrate</name>
    </ligand>
</feature>
<dbReference type="InterPro" id="IPR029001">
    <property type="entry name" value="ITPase-like_fam"/>
</dbReference>
<comment type="similarity">
    <text evidence="1 10 11">Belongs to the HAM1 NTPase family.</text>
</comment>
<evidence type="ECO:0000256" key="9">
    <source>
        <dbReference type="ARBA" id="ARBA00052017"/>
    </source>
</evidence>
<comment type="catalytic activity">
    <reaction evidence="9 10">
        <text>XTP + H2O = XMP + diphosphate + H(+)</text>
        <dbReference type="Rhea" id="RHEA:28610"/>
        <dbReference type="ChEBI" id="CHEBI:15377"/>
        <dbReference type="ChEBI" id="CHEBI:15378"/>
        <dbReference type="ChEBI" id="CHEBI:33019"/>
        <dbReference type="ChEBI" id="CHEBI:57464"/>
        <dbReference type="ChEBI" id="CHEBI:61314"/>
        <dbReference type="EC" id="3.6.1.66"/>
    </reaction>
</comment>
<dbReference type="InterPro" id="IPR020922">
    <property type="entry name" value="dITP/XTP_pyrophosphatase"/>
</dbReference>
<proteinExistence type="inferred from homology"/>
<keyword evidence="7 10" id="KW-0546">Nucleotide metabolism</keyword>
<comment type="catalytic activity">
    <reaction evidence="8 10">
        <text>dITP + H2O = dIMP + diphosphate + H(+)</text>
        <dbReference type="Rhea" id="RHEA:28342"/>
        <dbReference type="ChEBI" id="CHEBI:15377"/>
        <dbReference type="ChEBI" id="CHEBI:15378"/>
        <dbReference type="ChEBI" id="CHEBI:33019"/>
        <dbReference type="ChEBI" id="CHEBI:61194"/>
        <dbReference type="ChEBI" id="CHEBI:61382"/>
        <dbReference type="EC" id="3.6.1.66"/>
    </reaction>
</comment>
<keyword evidence="4 10" id="KW-0547">Nucleotide-binding</keyword>
<dbReference type="GO" id="GO:0036220">
    <property type="term" value="F:ITP diphosphatase activity"/>
    <property type="evidence" value="ECO:0007669"/>
    <property type="project" value="UniProtKB-UniRule"/>
</dbReference>
<comment type="cofactor">
    <cofactor evidence="10">
        <name>Mg(2+)</name>
        <dbReference type="ChEBI" id="CHEBI:18420"/>
    </cofactor>
    <text evidence="10">Binds 1 Mg(2+) ion per subunit.</text>
</comment>
<dbReference type="GO" id="GO:0009117">
    <property type="term" value="P:nucleotide metabolic process"/>
    <property type="evidence" value="ECO:0007669"/>
    <property type="project" value="UniProtKB-KW"/>
</dbReference>
<dbReference type="GO" id="GO:0046872">
    <property type="term" value="F:metal ion binding"/>
    <property type="evidence" value="ECO:0007669"/>
    <property type="project" value="UniProtKB-KW"/>
</dbReference>
<accession>A0A9D1J9P6</accession>
<dbReference type="EMBL" id="DVHK01000087">
    <property type="protein sequence ID" value="HIR67222.1"/>
    <property type="molecule type" value="Genomic_DNA"/>
</dbReference>
<evidence type="ECO:0000256" key="3">
    <source>
        <dbReference type="ARBA" id="ARBA00022723"/>
    </source>
</evidence>
<evidence type="ECO:0000256" key="11">
    <source>
        <dbReference type="RuleBase" id="RU003781"/>
    </source>
</evidence>
<feature type="binding site" evidence="10">
    <location>
        <begin position="179"/>
        <end position="180"/>
    </location>
    <ligand>
        <name>substrate</name>
    </ligand>
</feature>
<reference evidence="12" key="1">
    <citation type="submission" date="2020-10" db="EMBL/GenBank/DDBJ databases">
        <authorList>
            <person name="Gilroy R."/>
        </authorList>
    </citation>
    <scope>NUCLEOTIDE SEQUENCE</scope>
    <source>
        <strain evidence="12">ChiW16-3235</strain>
    </source>
</reference>
<comment type="catalytic activity">
    <reaction evidence="10">
        <text>ITP + H2O = IMP + diphosphate + H(+)</text>
        <dbReference type="Rhea" id="RHEA:29399"/>
        <dbReference type="ChEBI" id="CHEBI:15377"/>
        <dbReference type="ChEBI" id="CHEBI:15378"/>
        <dbReference type="ChEBI" id="CHEBI:33019"/>
        <dbReference type="ChEBI" id="CHEBI:58053"/>
        <dbReference type="ChEBI" id="CHEBI:61402"/>
        <dbReference type="EC" id="3.6.1.66"/>
    </reaction>
</comment>